<dbReference type="InterPro" id="IPR002172">
    <property type="entry name" value="LDrepeatLR_classA_rpt"/>
</dbReference>
<dbReference type="SMART" id="SM00042">
    <property type="entry name" value="CUB"/>
    <property type="match status" value="1"/>
</dbReference>
<evidence type="ECO:0000256" key="4">
    <source>
        <dbReference type="ARBA" id="ARBA00023157"/>
    </source>
</evidence>
<keyword evidence="3 9" id="KW-0720">Serine protease</keyword>
<dbReference type="CDD" id="cd00041">
    <property type="entry name" value="CUB"/>
    <property type="match status" value="2"/>
</dbReference>
<comment type="caution">
    <text evidence="8">Lacks conserved residue(s) required for the propagation of feature annotation.</text>
</comment>
<feature type="disulfide bond" evidence="6">
    <location>
        <begin position="345"/>
        <end position="363"/>
    </location>
</feature>
<dbReference type="SMART" id="SM00192">
    <property type="entry name" value="LDLa"/>
    <property type="match status" value="3"/>
</dbReference>
<dbReference type="GO" id="GO:0005576">
    <property type="term" value="C:extracellular region"/>
    <property type="evidence" value="ECO:0007669"/>
    <property type="project" value="InterPro"/>
</dbReference>
<dbReference type="InterPro" id="IPR018114">
    <property type="entry name" value="TRYPSIN_HIS"/>
</dbReference>
<dbReference type="PRINTS" id="PR00261">
    <property type="entry name" value="LDLRECEPTOR"/>
</dbReference>
<dbReference type="InterPro" id="IPR036055">
    <property type="entry name" value="LDL_receptor-like_sf"/>
</dbReference>
<dbReference type="PANTHER" id="PTHR24252:SF17">
    <property type="entry name" value="SUPPRESSOR OF TUMORIGENICITY 14 PROTEIN HOMOLOG-RELATED"/>
    <property type="match status" value="1"/>
</dbReference>
<dbReference type="AlphaFoldDB" id="A0AAD7T2K7"/>
<keyword evidence="7" id="KW-0106">Calcium</keyword>
<evidence type="ECO:0000313" key="12">
    <source>
        <dbReference type="EMBL" id="KAJ8413191.1"/>
    </source>
</evidence>
<accession>A0AAD7T2K7</accession>
<comment type="caution">
    <text evidence="12">The sequence shown here is derived from an EMBL/GenBank/DDBJ whole genome shotgun (WGS) entry which is preliminary data.</text>
</comment>
<dbReference type="PROSITE" id="PS01180">
    <property type="entry name" value="CUB"/>
    <property type="match status" value="2"/>
</dbReference>
<evidence type="ECO:0000256" key="8">
    <source>
        <dbReference type="PROSITE-ProRule" id="PRU00124"/>
    </source>
</evidence>
<dbReference type="InterPro" id="IPR000859">
    <property type="entry name" value="CUB_dom"/>
</dbReference>
<feature type="domain" description="CUB" evidence="10">
    <location>
        <begin position="110"/>
        <end position="226"/>
    </location>
</feature>
<dbReference type="InterPro" id="IPR001254">
    <property type="entry name" value="Trypsin_dom"/>
</dbReference>
<dbReference type="EMBL" id="JAINUG010000016">
    <property type="protein sequence ID" value="KAJ8413191.1"/>
    <property type="molecule type" value="Genomic_DNA"/>
</dbReference>
<dbReference type="InterPro" id="IPR043504">
    <property type="entry name" value="Peptidase_S1_PA_chymotrypsin"/>
</dbReference>
<feature type="disulfide bond" evidence="8">
    <location>
        <begin position="448"/>
        <end position="463"/>
    </location>
</feature>
<feature type="disulfide bond" evidence="8">
    <location>
        <begin position="405"/>
        <end position="420"/>
    </location>
</feature>
<dbReference type="PROSITE" id="PS00135">
    <property type="entry name" value="TRYPSIN_SER"/>
    <property type="match status" value="1"/>
</dbReference>
<feature type="active site" description="Charge relay system" evidence="5">
    <location>
        <position position="570"/>
    </location>
</feature>
<dbReference type="CDD" id="cd00190">
    <property type="entry name" value="Tryp_SPc"/>
    <property type="match status" value="1"/>
</dbReference>
<dbReference type="InterPro" id="IPR033116">
    <property type="entry name" value="TRYPSIN_SER"/>
</dbReference>
<feature type="disulfide bond" description="Interchain (between heavy and light chains)" evidence="6">
    <location>
        <begin position="463"/>
        <end position="590"/>
    </location>
</feature>
<feature type="disulfide bond" evidence="8">
    <location>
        <begin position="428"/>
        <end position="440"/>
    </location>
</feature>
<dbReference type="GO" id="GO:0046872">
    <property type="term" value="F:metal ion binding"/>
    <property type="evidence" value="ECO:0007669"/>
    <property type="project" value="UniProtKB-KW"/>
</dbReference>
<feature type="disulfide bond" evidence="6">
    <location>
        <begin position="660"/>
        <end position="689"/>
    </location>
</feature>
<evidence type="ECO:0008006" key="14">
    <source>
        <dbReference type="Google" id="ProtNLM"/>
    </source>
</evidence>
<keyword evidence="13" id="KW-1185">Reference proteome</keyword>
<evidence type="ECO:0000256" key="7">
    <source>
        <dbReference type="PIRSR" id="PIRSR001155-4"/>
    </source>
</evidence>
<keyword evidence="7" id="KW-0479">Metal-binding</keyword>
<dbReference type="PROSITE" id="PS50240">
    <property type="entry name" value="TRYPSIN_DOM"/>
    <property type="match status" value="1"/>
</dbReference>
<dbReference type="GO" id="GO:0004252">
    <property type="term" value="F:serine-type endopeptidase activity"/>
    <property type="evidence" value="ECO:0007669"/>
    <property type="project" value="InterPro"/>
</dbReference>
<dbReference type="Pfam" id="PF00431">
    <property type="entry name" value="CUB"/>
    <property type="match status" value="1"/>
</dbReference>
<feature type="domain" description="Peptidase S1" evidence="11">
    <location>
        <begin position="475"/>
        <end position="713"/>
    </location>
</feature>
<keyword evidence="4 6" id="KW-1015">Disulfide bond</keyword>
<dbReference type="Pfam" id="PF00057">
    <property type="entry name" value="Ldl_recept_a"/>
    <property type="match status" value="3"/>
</dbReference>
<evidence type="ECO:0000313" key="13">
    <source>
        <dbReference type="Proteomes" id="UP001221898"/>
    </source>
</evidence>
<dbReference type="GO" id="GO:0006508">
    <property type="term" value="P:proteolysis"/>
    <property type="evidence" value="ECO:0007669"/>
    <property type="project" value="UniProtKB-KW"/>
</dbReference>
<dbReference type="GO" id="GO:0006956">
    <property type="term" value="P:complement activation"/>
    <property type="evidence" value="ECO:0007669"/>
    <property type="project" value="InterPro"/>
</dbReference>
<dbReference type="SUPFAM" id="SSF57424">
    <property type="entry name" value="LDL receptor-like module"/>
    <property type="match status" value="3"/>
</dbReference>
<reference evidence="12" key="1">
    <citation type="journal article" date="2023" name="Science">
        <title>Genome structures resolve the early diversification of teleost fishes.</title>
        <authorList>
            <person name="Parey E."/>
            <person name="Louis A."/>
            <person name="Montfort J."/>
            <person name="Bouchez O."/>
            <person name="Roques C."/>
            <person name="Iampietro C."/>
            <person name="Lluch J."/>
            <person name="Castinel A."/>
            <person name="Donnadieu C."/>
            <person name="Desvignes T."/>
            <person name="Floi Bucao C."/>
            <person name="Jouanno E."/>
            <person name="Wen M."/>
            <person name="Mejri S."/>
            <person name="Dirks R."/>
            <person name="Jansen H."/>
            <person name="Henkel C."/>
            <person name="Chen W.J."/>
            <person name="Zahm M."/>
            <person name="Cabau C."/>
            <person name="Klopp C."/>
            <person name="Thompson A.W."/>
            <person name="Robinson-Rechavi M."/>
            <person name="Braasch I."/>
            <person name="Lecointre G."/>
            <person name="Bobe J."/>
            <person name="Postlethwait J.H."/>
            <person name="Berthelot C."/>
            <person name="Roest Crollius H."/>
            <person name="Guiguen Y."/>
        </authorList>
    </citation>
    <scope>NUCLEOTIDE SEQUENCE</scope>
    <source>
        <strain evidence="12">NC1722</strain>
    </source>
</reference>
<feature type="active site" description="Charge relay system" evidence="5">
    <location>
        <position position="664"/>
    </location>
</feature>
<dbReference type="InterPro" id="IPR024175">
    <property type="entry name" value="Pept_S1A_C1r/C1S/mannan-bd"/>
</dbReference>
<feature type="disulfide bond" evidence="8">
    <location>
        <begin position="363"/>
        <end position="378"/>
    </location>
</feature>
<sequence>MGLRELVCGAGASFSSEGVDGLRVFYCSKFSAPPGVGLEVQRYGTSHLQRALGVTNKLLFSKNELYSLERDNDTLPLLLGVDSEDDDEHMGKIKNPSLQSIKWQLGFQAMSFDLYAKYGNNRTLSLVSPKKPYYQWRLRVPAGHVVRLVVVTLHGAMPGSCSAHKLSAYDFLLPLQNKIIARWCGLPLSGPSPVMKLMSSGNVMLVTFSFNRQRDGAIFKAYFQAVPKTGCGGSLLAWNGTVTSPYYPSYYPPNLDCSWTIRTPFPGYLLSVTIVMLDIQDSSSSDSCDKDWLDINGIRLCNPIVDSSRKRIYSSPVFLHFHSDESLTHKGFYILFRAFTQESSCPRQFRCGDGRCVPLRKVCDGVKDCSDGRDEARCCKYHSPGVGRCHLRCPNKVCVPRSSVCDGIIDCKDRSDEMNCTRAWHRGCSPSSYKCASGKCVNKKNPECDGIKDCGDGSDEMRCGCGTRPKKKSKIVGGTDAQLGAWPWQVSLQIERYGHVCGASLVSSRWLLSAAHCFQDSDAIKYSDARSWKVYLGMRVMNTVNNAVATRLVRRVVLHPQYDQFTSDYDIALLELSTPVFFSDWVQPVCVPAASHTFSSGTTCFVTGWGVLTEDGELATLLQEATVKIIGHSTCNKLYDDAVTPRMVCAGNLQGGVDACQGDSGGPLVCQEKGRRWFLAGIVSWGEGCARQNRPGVYTQVTKFSEWIHQQTKGQV</sequence>
<feature type="disulfide bond" evidence="6">
    <location>
        <begin position="351"/>
        <end position="393"/>
    </location>
</feature>
<dbReference type="Proteomes" id="UP001221898">
    <property type="component" value="Unassembled WGS sequence"/>
</dbReference>
<name>A0AAD7T2K7_9TELE</name>
<feature type="binding site" evidence="7">
    <location>
        <position position="326"/>
    </location>
    <ligand>
        <name>Ca(2+)</name>
        <dbReference type="ChEBI" id="CHEBI:29108"/>
        <label>3</label>
    </ligand>
</feature>
<feature type="binding site" evidence="7">
    <location>
        <position position="291"/>
    </location>
    <ligand>
        <name>Ca(2+)</name>
        <dbReference type="ChEBI" id="CHEBI:29108"/>
        <label>3</label>
    </ligand>
</feature>
<evidence type="ECO:0000259" key="10">
    <source>
        <dbReference type="PROSITE" id="PS01180"/>
    </source>
</evidence>
<feature type="active site" description="Charge relay system" evidence="5">
    <location>
        <position position="516"/>
    </location>
</feature>
<dbReference type="SUPFAM" id="SSF50494">
    <property type="entry name" value="Trypsin-like serine proteases"/>
    <property type="match status" value="1"/>
</dbReference>
<evidence type="ECO:0000256" key="5">
    <source>
        <dbReference type="PIRSR" id="PIRSR001155-1"/>
    </source>
</evidence>
<dbReference type="Gene3D" id="2.40.10.10">
    <property type="entry name" value="Trypsin-like serine proteases"/>
    <property type="match status" value="2"/>
</dbReference>
<keyword evidence="2 9" id="KW-0378">Hydrolase</keyword>
<dbReference type="InterPro" id="IPR035914">
    <property type="entry name" value="Sperma_CUB_dom_sf"/>
</dbReference>
<feature type="disulfide bond" evidence="8">
    <location>
        <begin position="351"/>
        <end position="369"/>
    </location>
</feature>
<dbReference type="PROSITE" id="PS50068">
    <property type="entry name" value="LDLRA_2"/>
    <property type="match status" value="3"/>
</dbReference>
<keyword evidence="1 9" id="KW-0645">Protease</keyword>
<feature type="disulfide bond" evidence="8">
    <location>
        <begin position="393"/>
        <end position="411"/>
    </location>
</feature>
<proteinExistence type="predicted"/>
<dbReference type="SMART" id="SM00020">
    <property type="entry name" value="Tryp_SPc"/>
    <property type="match status" value="1"/>
</dbReference>
<evidence type="ECO:0000256" key="3">
    <source>
        <dbReference type="ARBA" id="ARBA00022825"/>
    </source>
</evidence>
<evidence type="ECO:0000259" key="11">
    <source>
        <dbReference type="PROSITE" id="PS50240"/>
    </source>
</evidence>
<dbReference type="Pfam" id="PF00089">
    <property type="entry name" value="Trypsin"/>
    <property type="match status" value="1"/>
</dbReference>
<evidence type="ECO:0000256" key="1">
    <source>
        <dbReference type="ARBA" id="ARBA00022670"/>
    </source>
</evidence>
<evidence type="ECO:0000256" key="6">
    <source>
        <dbReference type="PIRSR" id="PIRSR001155-2"/>
    </source>
</evidence>
<dbReference type="PANTHER" id="PTHR24252">
    <property type="entry name" value="ACROSIN-RELATED"/>
    <property type="match status" value="1"/>
</dbReference>
<protein>
    <recommendedName>
        <fullName evidence="14">Suppressor of tumorigenicity 14 protein homolog</fullName>
    </recommendedName>
</protein>
<feature type="binding site" evidence="7">
    <location>
        <position position="324"/>
    </location>
    <ligand>
        <name>Ca(2+)</name>
        <dbReference type="ChEBI" id="CHEBI:29108"/>
        <label>3</label>
    </ligand>
</feature>
<organism evidence="12 13">
    <name type="scientific">Aldrovandia affinis</name>
    <dbReference type="NCBI Taxonomy" id="143900"/>
    <lineage>
        <taxon>Eukaryota</taxon>
        <taxon>Metazoa</taxon>
        <taxon>Chordata</taxon>
        <taxon>Craniata</taxon>
        <taxon>Vertebrata</taxon>
        <taxon>Euteleostomi</taxon>
        <taxon>Actinopterygii</taxon>
        <taxon>Neopterygii</taxon>
        <taxon>Teleostei</taxon>
        <taxon>Notacanthiformes</taxon>
        <taxon>Halosauridae</taxon>
        <taxon>Aldrovandia</taxon>
    </lineage>
</organism>
<dbReference type="CDD" id="cd00112">
    <property type="entry name" value="LDLa"/>
    <property type="match status" value="3"/>
</dbReference>
<evidence type="ECO:0000256" key="2">
    <source>
        <dbReference type="ARBA" id="ARBA00022801"/>
    </source>
</evidence>
<feature type="disulfide bond" evidence="6">
    <location>
        <begin position="231"/>
        <end position="257"/>
    </location>
</feature>
<feature type="domain" description="CUB" evidence="10">
    <location>
        <begin position="231"/>
        <end position="339"/>
    </location>
</feature>
<evidence type="ECO:0000256" key="9">
    <source>
        <dbReference type="RuleBase" id="RU363034"/>
    </source>
</evidence>
<feature type="disulfide bond" evidence="6">
    <location>
        <begin position="428"/>
        <end position="454"/>
    </location>
</feature>
<feature type="disulfide bond" evidence="6">
    <location>
        <begin position="288"/>
        <end position="301"/>
    </location>
</feature>
<gene>
    <name evidence="12" type="ORF">AAFF_G00091870</name>
</gene>
<dbReference type="SUPFAM" id="SSF49854">
    <property type="entry name" value="Spermadhesin, CUB domain"/>
    <property type="match status" value="2"/>
</dbReference>
<dbReference type="Gene3D" id="4.10.400.10">
    <property type="entry name" value="Low-density Lipoprotein Receptor"/>
    <property type="match status" value="3"/>
</dbReference>
<dbReference type="PROSITE" id="PS00134">
    <property type="entry name" value="TRYPSIN_HIS"/>
    <property type="match status" value="1"/>
</dbReference>
<dbReference type="InterPro" id="IPR009003">
    <property type="entry name" value="Peptidase_S1_PA"/>
</dbReference>
<dbReference type="PIRSF" id="PIRSF001155">
    <property type="entry name" value="C1r_C1s_MASP"/>
    <property type="match status" value="1"/>
</dbReference>
<feature type="disulfide bond" evidence="6">
    <location>
        <begin position="398"/>
        <end position="440"/>
    </location>
</feature>
<dbReference type="FunFam" id="2.40.10.10:FF:000003">
    <property type="entry name" value="Transmembrane serine protease 3"/>
    <property type="match status" value="1"/>
</dbReference>
<dbReference type="Gene3D" id="2.60.120.290">
    <property type="entry name" value="Spermadhesin, CUB domain"/>
    <property type="match status" value="2"/>
</dbReference>
<feature type="disulfide bond" evidence="6">
    <location>
        <begin position="635"/>
        <end position="649"/>
    </location>
</feature>